<feature type="chain" id="PRO_5031287667" description="Leucine Rich repeats (2 copies)" evidence="10">
    <location>
        <begin position="31"/>
        <end position="469"/>
    </location>
</feature>
<keyword evidence="7" id="KW-0675">Receptor</keyword>
<dbReference type="EMBL" id="JABRWO010000008">
    <property type="protein sequence ID" value="MBA2115815.1"/>
    <property type="molecule type" value="Genomic_DNA"/>
</dbReference>
<accession>A0A7V8V6K9</accession>
<keyword evidence="12" id="KW-1185">Reference proteome</keyword>
<keyword evidence="3" id="KW-0812">Transmembrane</keyword>
<evidence type="ECO:0000256" key="2">
    <source>
        <dbReference type="ARBA" id="ARBA00022475"/>
    </source>
</evidence>
<evidence type="ECO:0000256" key="4">
    <source>
        <dbReference type="ARBA" id="ARBA00022729"/>
    </source>
</evidence>
<evidence type="ECO:0000313" key="11">
    <source>
        <dbReference type="EMBL" id="MBA2115815.1"/>
    </source>
</evidence>
<evidence type="ECO:0000256" key="1">
    <source>
        <dbReference type="ARBA" id="ARBA00004236"/>
    </source>
</evidence>
<gene>
    <name evidence="11" type="ORF">HOV93_30010</name>
</gene>
<dbReference type="InterPro" id="IPR032675">
    <property type="entry name" value="LRR_dom_sf"/>
</dbReference>
<organism evidence="11 12">
    <name type="scientific">Bremerella alba</name>
    <dbReference type="NCBI Taxonomy" id="980252"/>
    <lineage>
        <taxon>Bacteria</taxon>
        <taxon>Pseudomonadati</taxon>
        <taxon>Planctomycetota</taxon>
        <taxon>Planctomycetia</taxon>
        <taxon>Pirellulales</taxon>
        <taxon>Pirellulaceae</taxon>
        <taxon>Bremerella</taxon>
    </lineage>
</organism>
<dbReference type="GO" id="GO:0005886">
    <property type="term" value="C:plasma membrane"/>
    <property type="evidence" value="ECO:0007669"/>
    <property type="project" value="UniProtKB-SubCell"/>
</dbReference>
<evidence type="ECO:0000256" key="10">
    <source>
        <dbReference type="SAM" id="SignalP"/>
    </source>
</evidence>
<evidence type="ECO:0000256" key="6">
    <source>
        <dbReference type="ARBA" id="ARBA00023136"/>
    </source>
</evidence>
<keyword evidence="5" id="KW-1133">Transmembrane helix</keyword>
<keyword evidence="6" id="KW-0472">Membrane</keyword>
<dbReference type="Proteomes" id="UP000551616">
    <property type="component" value="Unassembled WGS sequence"/>
</dbReference>
<dbReference type="InterPro" id="IPR001611">
    <property type="entry name" value="Leu-rich_rpt"/>
</dbReference>
<dbReference type="SUPFAM" id="SSF52058">
    <property type="entry name" value="L domain-like"/>
    <property type="match status" value="1"/>
</dbReference>
<comment type="caution">
    <text evidence="11">The sequence shown here is derived from an EMBL/GenBank/DDBJ whole genome shotgun (WGS) entry which is preliminary data.</text>
</comment>
<dbReference type="AlphaFoldDB" id="A0A7V8V6K9"/>
<sequence length="469" mass="50983">MRRGAFSTISGSIVAVAAILTTFGSLSAQAPVAFPPVPIDVGGPTDPEIERIVATLEKSGCLFGYGASLSDEIVNWPEYGCIRVDGAKMKDDHWDLLLQLPPVKLLSLHNTPPAGSVRDCLRQMSQLSELQLHNSLDDGGMSTIAELPGLQAIRIAETKISDHGIWYLEELQNLKHVELEELPVTNQSFHYLKQLPRLSTLSVTAADLSGPWYLKNGDFPCLGKLTLEGEKVTDEVAEQVSQLKSLVEVRFERTNLTMAGLAQLAGMPNIEQLSATQSTLEDAPCTMALPAAKLHSLDLSGTSAGDQFLGSMANFPSLAELNLSDAKVTDVGVAKLQCLKSLETLRLNNTQVTNIGLESIDSLPSLREIHLHGTKLNGDVLDHLTAVKTLEWIDLSNTNVSGEKLSKLAELPNLRGVALFNTPISASDLPYLRKLSHVDEVYVDGSQLTVAEQQKLREYYATAKLRLSR</sequence>
<dbReference type="PANTHER" id="PTHR48052:SF8">
    <property type="entry name" value="LRR RECEPTOR-LIKE SERINE_THREONINE-PROTEIN KINASE FLS2"/>
    <property type="match status" value="1"/>
</dbReference>
<dbReference type="PANTHER" id="PTHR48052">
    <property type="entry name" value="UNNAMED PRODUCT"/>
    <property type="match status" value="1"/>
</dbReference>
<evidence type="ECO:0000256" key="8">
    <source>
        <dbReference type="ARBA" id="ARBA00023180"/>
    </source>
</evidence>
<evidence type="ECO:0008006" key="13">
    <source>
        <dbReference type="Google" id="ProtNLM"/>
    </source>
</evidence>
<comment type="subcellular location">
    <subcellularLocation>
        <location evidence="1">Cell membrane</location>
    </subcellularLocation>
    <subcellularLocation>
        <location evidence="9">Endomembrane system</location>
        <topology evidence="9">Single-pass membrane protein</topology>
    </subcellularLocation>
</comment>
<proteinExistence type="predicted"/>
<evidence type="ECO:0000256" key="9">
    <source>
        <dbReference type="ARBA" id="ARBA00037847"/>
    </source>
</evidence>
<keyword evidence="4 10" id="KW-0732">Signal</keyword>
<dbReference type="Gene3D" id="3.80.10.10">
    <property type="entry name" value="Ribonuclease Inhibitor"/>
    <property type="match status" value="2"/>
</dbReference>
<keyword evidence="2" id="KW-1003">Cell membrane</keyword>
<dbReference type="GO" id="GO:0012505">
    <property type="term" value="C:endomembrane system"/>
    <property type="evidence" value="ECO:0007669"/>
    <property type="project" value="UniProtKB-SubCell"/>
</dbReference>
<keyword evidence="8" id="KW-0325">Glycoprotein</keyword>
<feature type="signal peptide" evidence="10">
    <location>
        <begin position="1"/>
        <end position="30"/>
    </location>
</feature>
<protein>
    <recommendedName>
        <fullName evidence="13">Leucine Rich repeats (2 copies)</fullName>
    </recommendedName>
</protein>
<name>A0A7V8V6K9_9BACT</name>
<evidence type="ECO:0000256" key="7">
    <source>
        <dbReference type="ARBA" id="ARBA00023170"/>
    </source>
</evidence>
<evidence type="ECO:0000256" key="3">
    <source>
        <dbReference type="ARBA" id="ARBA00022692"/>
    </source>
</evidence>
<evidence type="ECO:0000256" key="5">
    <source>
        <dbReference type="ARBA" id="ARBA00022989"/>
    </source>
</evidence>
<dbReference type="Pfam" id="PF13855">
    <property type="entry name" value="LRR_8"/>
    <property type="match status" value="1"/>
</dbReference>
<evidence type="ECO:0000313" key="12">
    <source>
        <dbReference type="Proteomes" id="UP000551616"/>
    </source>
</evidence>
<dbReference type="RefSeq" id="WP_207397248.1">
    <property type="nucleotide sequence ID" value="NZ_JABRWO010000008.1"/>
</dbReference>
<reference evidence="11 12" key="1">
    <citation type="submission" date="2020-05" db="EMBL/GenBank/DDBJ databases">
        <title>Bremerella alba sp. nov., a novel planctomycete isolated from the surface of the macroalga Fucus spiralis.</title>
        <authorList>
            <person name="Godinho O."/>
            <person name="Botelho R."/>
            <person name="Albuquerque L."/>
            <person name="Wiegand S."/>
            <person name="Da Costa M.S."/>
            <person name="Lobo-Da-Cunha A."/>
            <person name="Jogler C."/>
            <person name="Lage O.M."/>
        </authorList>
    </citation>
    <scope>NUCLEOTIDE SEQUENCE [LARGE SCALE GENOMIC DNA]</scope>
    <source>
        <strain evidence="11 12">FF15</strain>
    </source>
</reference>